<keyword evidence="4" id="KW-1185">Reference proteome</keyword>
<dbReference type="Pfam" id="PF00300">
    <property type="entry name" value="His_Phos_1"/>
    <property type="match status" value="1"/>
</dbReference>
<dbReference type="Proteomes" id="UP000285530">
    <property type="component" value="Unassembled WGS sequence"/>
</dbReference>
<dbReference type="EMBL" id="QZEV01000076">
    <property type="protein sequence ID" value="RJL00704.1"/>
    <property type="molecule type" value="Genomic_DNA"/>
</dbReference>
<gene>
    <name evidence="3" type="ORF">D3P06_13240</name>
</gene>
<sequence>MAKARDLPPLWLIRHGQTEWNLQGRLQGRGDSPLTAMGRAQARGLGPLARGLPGIRLTSPAGRARDTARLIFGTDIPADPRLAEICVGGFAGLCEDDLRARHPAVFAGGPLDWYDRCPGGEGFAALELRCRDLLAGLDGPAVLVTHGITLRMIRALAMGHGVTQGGPVIQGAVHHISHEREAVLHPPGFSA</sequence>
<dbReference type="InterPro" id="IPR013078">
    <property type="entry name" value="His_Pase_superF_clade-1"/>
</dbReference>
<dbReference type="AlphaFoldDB" id="A0A418ZSU6"/>
<reference evidence="3 4" key="1">
    <citation type="submission" date="2018-09" db="EMBL/GenBank/DDBJ databases">
        <title>Paracoccus onubensis nov. sp. a moderate halophilic bacterium isolated from Gruta de las Maravillas (Aracena, Spain).</title>
        <authorList>
            <person name="Jurado V."/>
            <person name="Gutierrez-Patricio S."/>
            <person name="Gonzalez-Pimentel J.L."/>
            <person name="Laiz L."/>
            <person name="Saiz-Jimenez C."/>
        </authorList>
    </citation>
    <scope>NUCLEOTIDE SEQUENCE [LARGE SCALE GENOMIC DNA]</scope>
    <source>
        <strain evidence="3 4">DSM 19484</strain>
    </source>
</reference>
<evidence type="ECO:0000256" key="1">
    <source>
        <dbReference type="ARBA" id="ARBA00023152"/>
    </source>
</evidence>
<comment type="caution">
    <text evidence="3">The sequence shown here is derived from an EMBL/GenBank/DDBJ whole genome shotgun (WGS) entry which is preliminary data.</text>
</comment>
<dbReference type="OrthoDB" id="9781415at2"/>
<dbReference type="PANTHER" id="PTHR48100">
    <property type="entry name" value="BROAD-SPECIFICITY PHOSPHATASE YOR283W-RELATED"/>
    <property type="match status" value="1"/>
</dbReference>
<organism evidence="3 4">
    <name type="scientific">Paracoccus aestuarii</name>
    <dbReference type="NCBI Taxonomy" id="453842"/>
    <lineage>
        <taxon>Bacteria</taxon>
        <taxon>Pseudomonadati</taxon>
        <taxon>Pseudomonadota</taxon>
        <taxon>Alphaproteobacteria</taxon>
        <taxon>Rhodobacterales</taxon>
        <taxon>Paracoccaceae</taxon>
        <taxon>Paracoccus</taxon>
    </lineage>
</organism>
<dbReference type="GO" id="GO:0016791">
    <property type="term" value="F:phosphatase activity"/>
    <property type="evidence" value="ECO:0007669"/>
    <property type="project" value="TreeGrafter"/>
</dbReference>
<accession>A0A418ZSU6</accession>
<dbReference type="PANTHER" id="PTHR48100:SF1">
    <property type="entry name" value="HISTIDINE PHOSPHATASE FAMILY PROTEIN-RELATED"/>
    <property type="match status" value="1"/>
</dbReference>
<name>A0A418ZSU6_9RHOB</name>
<dbReference type="CDD" id="cd07067">
    <property type="entry name" value="HP_PGM_like"/>
    <property type="match status" value="1"/>
</dbReference>
<evidence type="ECO:0000313" key="4">
    <source>
        <dbReference type="Proteomes" id="UP000285530"/>
    </source>
</evidence>
<dbReference type="InterPro" id="IPR029033">
    <property type="entry name" value="His_PPase_superfam"/>
</dbReference>
<dbReference type="InterPro" id="IPR050275">
    <property type="entry name" value="PGM_Phosphatase"/>
</dbReference>
<dbReference type="PROSITE" id="PS00175">
    <property type="entry name" value="PG_MUTASE"/>
    <property type="match status" value="1"/>
</dbReference>
<dbReference type="GO" id="GO:0005737">
    <property type="term" value="C:cytoplasm"/>
    <property type="evidence" value="ECO:0007669"/>
    <property type="project" value="TreeGrafter"/>
</dbReference>
<evidence type="ECO:0000313" key="3">
    <source>
        <dbReference type="EMBL" id="RJL00704.1"/>
    </source>
</evidence>
<dbReference type="SMART" id="SM00855">
    <property type="entry name" value="PGAM"/>
    <property type="match status" value="1"/>
</dbReference>
<proteinExistence type="predicted"/>
<keyword evidence="1" id="KW-0324">Glycolysis</keyword>
<dbReference type="InterPro" id="IPR001345">
    <property type="entry name" value="PG/BPGM_mutase_AS"/>
</dbReference>
<protein>
    <submittedName>
        <fullName evidence="3">Histidine phosphatase family protein</fullName>
    </submittedName>
</protein>
<dbReference type="SUPFAM" id="SSF53254">
    <property type="entry name" value="Phosphoglycerate mutase-like"/>
    <property type="match status" value="1"/>
</dbReference>
<dbReference type="Gene3D" id="3.40.50.1240">
    <property type="entry name" value="Phosphoglycerate mutase-like"/>
    <property type="match status" value="1"/>
</dbReference>
<keyword evidence="2" id="KW-0413">Isomerase</keyword>
<evidence type="ECO:0000256" key="2">
    <source>
        <dbReference type="ARBA" id="ARBA00023235"/>
    </source>
</evidence>